<dbReference type="OrthoDB" id="39143at2157"/>
<dbReference type="InterPro" id="IPR016193">
    <property type="entry name" value="Cytidine_deaminase-like"/>
</dbReference>
<dbReference type="Proteomes" id="UP000471521">
    <property type="component" value="Unassembled WGS sequence"/>
</dbReference>
<evidence type="ECO:0000259" key="3">
    <source>
        <dbReference type="PROSITE" id="PS51747"/>
    </source>
</evidence>
<dbReference type="PROSITE" id="PS51747">
    <property type="entry name" value="CYT_DCMP_DEAMINASES_2"/>
    <property type="match status" value="1"/>
</dbReference>
<gene>
    <name evidence="4" type="ORF">GRX66_17290</name>
</gene>
<name>A0A6B0SY03_9EURY</name>
<comment type="caution">
    <text evidence="4">The sequence shown here is derived from an EMBL/GenBank/DDBJ whole genome shotgun (WGS) entry which is preliminary data.</text>
</comment>
<feature type="domain" description="CMP/dCMP-type deaminase" evidence="3">
    <location>
        <begin position="8"/>
        <end position="145"/>
    </location>
</feature>
<accession>A0A6B0SY03</accession>
<dbReference type="SUPFAM" id="SSF53927">
    <property type="entry name" value="Cytidine deaminase-like"/>
    <property type="match status" value="1"/>
</dbReference>
<sequence length="145" mass="15140">MDLAPLTPADERLVDQAAAAAEDAFSPPENGRFEHAAHIVTAAVETTSGDVYTAASLPASVGRASNCAEPGALGAAVAAGDHEFERIVAVEHPRGNDADYRVVPPCGACRELVVDYGEDLRVVVRSEDGDTGVVRAADLLPCRTW</sequence>
<keyword evidence="1" id="KW-0479">Metal-binding</keyword>
<evidence type="ECO:0000256" key="1">
    <source>
        <dbReference type="ARBA" id="ARBA00022723"/>
    </source>
</evidence>
<proteinExistence type="predicted"/>
<dbReference type="AlphaFoldDB" id="A0A6B0SY03"/>
<dbReference type="EMBL" id="WUUU01000230">
    <property type="protein sequence ID" value="MXR22259.1"/>
    <property type="molecule type" value="Genomic_DNA"/>
</dbReference>
<keyword evidence="2" id="KW-0862">Zinc</keyword>
<evidence type="ECO:0000313" key="5">
    <source>
        <dbReference type="Proteomes" id="UP000471521"/>
    </source>
</evidence>
<dbReference type="GO" id="GO:0016787">
    <property type="term" value="F:hydrolase activity"/>
    <property type="evidence" value="ECO:0007669"/>
    <property type="project" value="InterPro"/>
</dbReference>
<evidence type="ECO:0000313" key="4">
    <source>
        <dbReference type="EMBL" id="MXR22259.1"/>
    </source>
</evidence>
<keyword evidence="5" id="KW-1185">Reference proteome</keyword>
<protein>
    <submittedName>
        <fullName evidence="4">Cytidine deaminase</fullName>
    </submittedName>
</protein>
<dbReference type="InterPro" id="IPR002125">
    <property type="entry name" value="CMP_dCMP_dom"/>
</dbReference>
<organism evidence="4 5">
    <name type="scientific">Halobacterium bonnevillei</name>
    <dbReference type="NCBI Taxonomy" id="2692200"/>
    <lineage>
        <taxon>Archaea</taxon>
        <taxon>Methanobacteriati</taxon>
        <taxon>Methanobacteriota</taxon>
        <taxon>Stenosarchaea group</taxon>
        <taxon>Halobacteria</taxon>
        <taxon>Halobacteriales</taxon>
        <taxon>Halobacteriaceae</taxon>
        <taxon>Halobacterium</taxon>
    </lineage>
</organism>
<dbReference type="CDD" id="cd01283">
    <property type="entry name" value="cytidine_deaminase"/>
    <property type="match status" value="1"/>
</dbReference>
<dbReference type="InterPro" id="IPR016192">
    <property type="entry name" value="APOBEC/CMP_deaminase_Zn-bd"/>
</dbReference>
<dbReference type="Gene3D" id="3.40.140.10">
    <property type="entry name" value="Cytidine Deaminase, domain 2"/>
    <property type="match status" value="1"/>
</dbReference>
<dbReference type="GO" id="GO:0008270">
    <property type="term" value="F:zinc ion binding"/>
    <property type="evidence" value="ECO:0007669"/>
    <property type="project" value="InterPro"/>
</dbReference>
<evidence type="ECO:0000256" key="2">
    <source>
        <dbReference type="ARBA" id="ARBA00022833"/>
    </source>
</evidence>
<dbReference type="PROSITE" id="PS00903">
    <property type="entry name" value="CYT_DCMP_DEAMINASES_1"/>
    <property type="match status" value="1"/>
</dbReference>
<reference evidence="4 5" key="1">
    <citation type="submission" date="2019-12" db="EMBL/GenBank/DDBJ databases">
        <title>Isolation and characterization of three novel carbon monoxide-oxidizing members of Halobacteria from salione crusts and soils.</title>
        <authorList>
            <person name="Myers M.R."/>
            <person name="King G.M."/>
        </authorList>
    </citation>
    <scope>NUCLEOTIDE SEQUENCE [LARGE SCALE GENOMIC DNA]</scope>
    <source>
        <strain evidence="4 5">PCN9</strain>
    </source>
</reference>
<dbReference type="RefSeq" id="WP_201293079.1">
    <property type="nucleotide sequence ID" value="NZ_WUUU01000230.1"/>
</dbReference>